<dbReference type="AlphaFoldDB" id="A0AAU7MAL0"/>
<name>A0AAU7MAL0_9ACTN</name>
<dbReference type="RefSeq" id="WP_350934564.1">
    <property type="nucleotide sequence ID" value="NZ_CP157762.1"/>
</dbReference>
<gene>
    <name evidence="2" type="ORF">ABUL08_03835</name>
    <name evidence="1" type="ORF">VK199_03830</name>
</gene>
<dbReference type="EMBL" id="CP157762">
    <property type="protein sequence ID" value="XBP94553.1"/>
    <property type="molecule type" value="Genomic_DNA"/>
</dbReference>
<reference evidence="1" key="1">
    <citation type="submission" date="2024-01" db="EMBL/GenBank/DDBJ databases">
        <title>The genome sequence of Micromonospora mangrovi CCTCC AA 2012012.</title>
        <authorList>
            <person name="Gao J."/>
        </authorList>
    </citation>
    <scope>NUCLEOTIDE SEQUENCE</scope>
    <source>
        <strain evidence="1">CCTCC AA 2012012</strain>
    </source>
</reference>
<evidence type="ECO:0000313" key="2">
    <source>
        <dbReference type="EMBL" id="XCH75252.1"/>
    </source>
</evidence>
<reference evidence="2" key="2">
    <citation type="submission" date="2024-06" db="EMBL/GenBank/DDBJ databases">
        <title>Micromonospora mangrovi CCTCC AA 2012012 genome sequences.</title>
        <authorList>
            <person name="Gao J."/>
        </authorList>
    </citation>
    <scope>NUCLEOTIDE SEQUENCE</scope>
    <source>
        <strain evidence="2">CCTCC AA 2012012</strain>
    </source>
</reference>
<sequence>MQYFQEARHLWQTYVPRSGQAKTVQGELIRAVEKLRDEAHRNGNVNWDDSHEILARFLRDTLVASGLFAPAIAEQIDRDVARLLNVDMPETDDAPYDRLTDRVVEWAREHPDPVPHKHNPDLHR</sequence>
<protein>
    <submittedName>
        <fullName evidence="1">Uncharacterized protein</fullName>
    </submittedName>
</protein>
<accession>A0AAU7MAL0</accession>
<proteinExistence type="predicted"/>
<evidence type="ECO:0000313" key="1">
    <source>
        <dbReference type="EMBL" id="XBP94553.1"/>
    </source>
</evidence>
<dbReference type="EMBL" id="CP159342">
    <property type="protein sequence ID" value="XCH75252.1"/>
    <property type="molecule type" value="Genomic_DNA"/>
</dbReference>
<organism evidence="1">
    <name type="scientific">Micromonospora sp. CCTCC AA 2012012</name>
    <dbReference type="NCBI Taxonomy" id="3111921"/>
    <lineage>
        <taxon>Bacteria</taxon>
        <taxon>Bacillati</taxon>
        <taxon>Actinomycetota</taxon>
        <taxon>Actinomycetes</taxon>
        <taxon>Micromonosporales</taxon>
        <taxon>Micromonosporaceae</taxon>
        <taxon>Micromonospora</taxon>
    </lineage>
</organism>